<feature type="region of interest" description="Disordered" evidence="1">
    <location>
        <begin position="1045"/>
        <end position="1071"/>
    </location>
</feature>
<accession>A0AAU9ST69</accession>
<proteinExistence type="predicted"/>
<reference evidence="2 3" key="1">
    <citation type="submission" date="2022-03" db="EMBL/GenBank/DDBJ databases">
        <authorList>
            <person name="Nunn A."/>
            <person name="Chopra R."/>
            <person name="Nunn A."/>
            <person name="Contreras Garrido A."/>
        </authorList>
    </citation>
    <scope>NUCLEOTIDE SEQUENCE [LARGE SCALE GENOMIC DNA]</scope>
</reference>
<evidence type="ECO:0000313" key="3">
    <source>
        <dbReference type="Proteomes" id="UP000836841"/>
    </source>
</evidence>
<dbReference type="AlphaFoldDB" id="A0AAU9ST69"/>
<feature type="compositionally biased region" description="Basic and acidic residues" evidence="1">
    <location>
        <begin position="1061"/>
        <end position="1071"/>
    </location>
</feature>
<feature type="compositionally biased region" description="Polar residues" evidence="1">
    <location>
        <begin position="1045"/>
        <end position="1054"/>
    </location>
</feature>
<sequence length="1071" mass="122148">MEDFSDNETFVFWNSEDYPLPSSADDLCSMRPKIEEALSRMGFRGCVTIGAYGDHLKHGEDELEKAEITYYLSETTGGYKSALVKMSPDFQIPLDMITWAQACHEANIVVIAKQSPESEWHRVLQCLKSRNHTVLQPPDVTAHHSLESLLECTRVLCKGKPTCNEEDDSPQILEDVSKIQDFSERTTPVKGDHKAAVFWDVVDCPFPPLCSDPDEIYDKIKRVLNETGDDIGEVSIWVYVDEKNGSWSGDYLCKKTWDKRIYFLPGGPSRPQRMLTDLLLWTRDSFEDPKGQPVTPKLIVVSGQFTDDTYFFSRLEFFCDWHYWVLLATPTRDDIKDPCRSEWPKLIFDEAYVFEPPVHRQHKEDTQVFWNLDDYPIPDGADVCYFRRNIEQALPTLGFAGYTNFEAYGDRMNHGRALMREAEIKYHIPERCDKTAVFKMPVDMIICAAKRGPSNFLIIAKQSPESEWRRVIQCLLSRNHTAIVVDDTAQERLFGSLGSVLECTRVLSRANPTSNNPQILDFTERITPVEGDNTVVFWDVVDCPFPPDCSHPDVIYSKIQKALHERGSVGEISIWVYVDEKNGSWSGEYLRNKTWDSRIYFLPGGASRPQRMLDDMFLWEMDCLVDHPDPANMIVVSDEARKGTDFFSRLGYLKSSSSVCLVTPTQHVNTPESPEWPGSLLALFRSESKRSEPHTEHEVEEKIQVFWNSDEYPPPEGRNVFEMGSVIGEHLEEMGFRGLPEIWAYGDRLNLSAEDLREGGIEYHLPASSGGDNSASFRMPLDMIFCAATRGPSKILVIAKQSPEGELQRVQQCLKSRNFTLLVVVDDIAQKRPFWHEESLAVLGGETPGQVLCIGMPISKSLDSFYSDASSQFDISKMEDFSERITPVKGDHKTAVFWNLKDYTLPYCSNPDVIHSRIENALRVSDIGGDMSIWAYVDENNESWGREHLCKKTWGTRIYFLPGGASRHDRMLNDILLWVMDSPRDHAHPTDVIVVLNQVEEDATLFFRMLGYLESRRCRVSLAAPTQDFYTQGNPERLFDVTNLCGSDSESSEPNPKRAKHEAADERRHQG</sequence>
<dbReference type="PANTHER" id="PTHR14379">
    <property type="entry name" value="LIMKAIN B LKAP"/>
    <property type="match status" value="1"/>
</dbReference>
<evidence type="ECO:0000256" key="1">
    <source>
        <dbReference type="SAM" id="MobiDB-lite"/>
    </source>
</evidence>
<dbReference type="PANTHER" id="PTHR14379:SF59">
    <property type="entry name" value="NYN DOMAIN-CONTAINING PROTEIN"/>
    <property type="match status" value="1"/>
</dbReference>
<organism evidence="2 3">
    <name type="scientific">Thlaspi arvense</name>
    <name type="common">Field penny-cress</name>
    <dbReference type="NCBI Taxonomy" id="13288"/>
    <lineage>
        <taxon>Eukaryota</taxon>
        <taxon>Viridiplantae</taxon>
        <taxon>Streptophyta</taxon>
        <taxon>Embryophyta</taxon>
        <taxon>Tracheophyta</taxon>
        <taxon>Spermatophyta</taxon>
        <taxon>Magnoliopsida</taxon>
        <taxon>eudicotyledons</taxon>
        <taxon>Gunneridae</taxon>
        <taxon>Pentapetalae</taxon>
        <taxon>rosids</taxon>
        <taxon>malvids</taxon>
        <taxon>Brassicales</taxon>
        <taxon>Brassicaceae</taxon>
        <taxon>Thlaspideae</taxon>
        <taxon>Thlaspi</taxon>
    </lineage>
</organism>
<evidence type="ECO:0000313" key="2">
    <source>
        <dbReference type="EMBL" id="CAH2073613.1"/>
    </source>
</evidence>
<dbReference type="Proteomes" id="UP000836841">
    <property type="component" value="Chromosome 6"/>
</dbReference>
<dbReference type="EMBL" id="OU466862">
    <property type="protein sequence ID" value="CAH2073613.1"/>
    <property type="molecule type" value="Genomic_DNA"/>
</dbReference>
<dbReference type="GO" id="GO:0010468">
    <property type="term" value="P:regulation of gene expression"/>
    <property type="evidence" value="ECO:0007669"/>
    <property type="project" value="InterPro"/>
</dbReference>
<dbReference type="GO" id="GO:0005777">
    <property type="term" value="C:peroxisome"/>
    <property type="evidence" value="ECO:0007669"/>
    <property type="project" value="InterPro"/>
</dbReference>
<dbReference type="InterPro" id="IPR024768">
    <property type="entry name" value="Marf1"/>
</dbReference>
<protein>
    <recommendedName>
        <fullName evidence="4">NYN domain-containing protein</fullName>
    </recommendedName>
</protein>
<gene>
    <name evidence="2" type="ORF">TAV2_LOCUS18482</name>
</gene>
<evidence type="ECO:0008006" key="4">
    <source>
        <dbReference type="Google" id="ProtNLM"/>
    </source>
</evidence>
<keyword evidence="3" id="KW-1185">Reference proteome</keyword>
<name>A0AAU9ST69_THLAR</name>
<dbReference type="CDD" id="cd10910">
    <property type="entry name" value="PIN_limkain_b1_N_like"/>
    <property type="match status" value="1"/>
</dbReference>